<organism evidence="8 9">
    <name type="scientific">Symbiodinium microadriaticum</name>
    <name type="common">Dinoflagellate</name>
    <name type="synonym">Zooxanthella microadriatica</name>
    <dbReference type="NCBI Taxonomy" id="2951"/>
    <lineage>
        <taxon>Eukaryota</taxon>
        <taxon>Sar</taxon>
        <taxon>Alveolata</taxon>
        <taxon>Dinophyceae</taxon>
        <taxon>Suessiales</taxon>
        <taxon>Symbiodiniaceae</taxon>
        <taxon>Symbiodinium</taxon>
    </lineage>
</organism>
<dbReference type="OrthoDB" id="409725at2759"/>
<feature type="domain" description="STAS" evidence="7">
    <location>
        <begin position="487"/>
        <end position="593"/>
    </location>
</feature>
<keyword evidence="9" id="KW-1185">Reference proteome</keyword>
<dbReference type="Gene3D" id="3.30.750.24">
    <property type="entry name" value="STAS domain"/>
    <property type="match status" value="1"/>
</dbReference>
<reference evidence="8 9" key="1">
    <citation type="submission" date="2016-02" db="EMBL/GenBank/DDBJ databases">
        <title>Genome analysis of coral dinoflagellate symbionts highlights evolutionary adaptations to a symbiotic lifestyle.</title>
        <authorList>
            <person name="Aranda M."/>
            <person name="Li Y."/>
            <person name="Liew Y.J."/>
            <person name="Baumgarten S."/>
            <person name="Simakov O."/>
            <person name="Wilson M."/>
            <person name="Piel J."/>
            <person name="Ashoor H."/>
            <person name="Bougouffa S."/>
            <person name="Bajic V.B."/>
            <person name="Ryu T."/>
            <person name="Ravasi T."/>
            <person name="Bayer T."/>
            <person name="Micklem G."/>
            <person name="Kim H."/>
            <person name="Bhak J."/>
            <person name="Lajeunesse T.C."/>
            <person name="Voolstra C.R."/>
        </authorList>
    </citation>
    <scope>NUCLEOTIDE SEQUENCE [LARGE SCALE GENOMIC DNA]</scope>
    <source>
        <strain evidence="8 9">CCMP2467</strain>
    </source>
</reference>
<feature type="transmembrane region" description="Helical" evidence="6">
    <location>
        <begin position="327"/>
        <end position="346"/>
    </location>
</feature>
<evidence type="ECO:0000259" key="7">
    <source>
        <dbReference type="PROSITE" id="PS50801"/>
    </source>
</evidence>
<comment type="caution">
    <text evidence="8">The sequence shown here is derived from an EMBL/GenBank/DDBJ whole genome shotgun (WGS) entry which is preliminary data.</text>
</comment>
<feature type="transmembrane region" description="Helical" evidence="6">
    <location>
        <begin position="73"/>
        <end position="102"/>
    </location>
</feature>
<dbReference type="GO" id="GO:0031204">
    <property type="term" value="P:post-translational protein targeting to membrane, translocation"/>
    <property type="evidence" value="ECO:0007669"/>
    <property type="project" value="InterPro"/>
</dbReference>
<dbReference type="InterPro" id="IPR011547">
    <property type="entry name" value="SLC26A/SulP_dom"/>
</dbReference>
<sequence>MKSEPLLPVLQPPGESLGILPTECRSFARRSDWLAIFLGPAISVPFATCYAALVCNDVSMQASFPVVLQQVMWTQMIGSIIALVIGQFVTTTNLDPLTAILFGQLARKVARFKTGEGSQEMILCSMMLLMPVISFCLGIVLYFVGKLKLAMMLRFIPYTVVGGFLAGSGILILQESLALAGGEDLGALIRHSFVSPSEVAGPWAQIALSIAFSSVLEHVREWHIFSTPLVIATAVGLSVLVQHTSGGAWPPRSWFLEFPDPVRWWEPFERLRDGFHQSYSASGLADLEFLGGFVVIMTVSWSINTLAVAKLVPLRPGLQRCDEQEEIRALGLTNVLLGSMGGLCSMQSFKIPMMMRGVKSGPSWPYFNVVVNVLLFAASPRSIVQTVPRFLFAGTVVRLSCDLIGEWLLEARRRVAWEEWLVLVATAIVVVINVTLGILFGLFCTLAWFAIEYSGVAGVTNESTLSQSRSRVERSDEEHAMLKEKGDGTLVLWLSGYLFFGSACQVIDEVRCKVHEREVSVVILDFSHVPAIDASGVYAMVDLVQELQEPRPVRLAFCGLVRRLKNALQCAAEHEQVPELEIFHDLDKALQSYEDKILQNIPRSQARKRPRTSLGVSKIDSLNCITELDLAQPRFARECSNEPDGGVWRHLLQKELPVLDPDHISVLLLRELAGAPRLKEDGEVLFTFGSPATELIVLLDGAVDVTHPPASPAKRMPRHHLNEKKGDVYVFEEPTRARRARSGAVFGAVEYASSSFDSSLQLYAGACLRCTGTSVGKSEVLVIPFDTLRSKELEEAKLSLVLRTWLSRLASNALIASTHNDPLSNLHWRDLRFQSQDCNLMVHGSVLFRSIGFKDESVGEQCRKYQAKQQAWSCDKGSQPSTMAMSELFFARASEVSLTFASLAWQAGCFFFVVAVAASLMAYVAWRGSKPSEFFVEAVQETYQCELSEAEIIAYYELKERLRQQKAPDAPVESTEPEEQDAWVRQALTLEERRVLQQALMRRLVSCLDRLDQVQRDKPGNYRLWRGKLVSERYWASLLEAEQIVSDEISSCVSEAAILEPGWNGHIFNQAVQVWRMQKQQQAEKKEVKKDKEKEKKEREKAERRKEVEAKLAQEEQMKQEKLAKKAMEQLLREEEASTKVKQRPAVKAKSKSKK</sequence>
<keyword evidence="2 6" id="KW-0812">Transmembrane</keyword>
<dbReference type="Pfam" id="PF09802">
    <property type="entry name" value="Sec66"/>
    <property type="match status" value="1"/>
</dbReference>
<feature type="transmembrane region" description="Helical" evidence="6">
    <location>
        <begin position="122"/>
        <end position="143"/>
    </location>
</feature>
<dbReference type="Pfam" id="PF00916">
    <property type="entry name" value="Sulfate_transp"/>
    <property type="match status" value="1"/>
</dbReference>
<evidence type="ECO:0000313" key="8">
    <source>
        <dbReference type="EMBL" id="OLQ07922.1"/>
    </source>
</evidence>
<feature type="compositionally biased region" description="Basic and acidic residues" evidence="5">
    <location>
        <begin position="1083"/>
        <end position="1139"/>
    </location>
</feature>
<evidence type="ECO:0000256" key="1">
    <source>
        <dbReference type="ARBA" id="ARBA00004141"/>
    </source>
</evidence>
<evidence type="ECO:0000256" key="2">
    <source>
        <dbReference type="ARBA" id="ARBA00022692"/>
    </source>
</evidence>
<dbReference type="InterPro" id="IPR036513">
    <property type="entry name" value="STAS_dom_sf"/>
</dbReference>
<dbReference type="InterPro" id="IPR018624">
    <property type="entry name" value="Sec66"/>
</dbReference>
<name>A0A1Q9EKG7_SYMMI</name>
<dbReference type="InterPro" id="IPR002645">
    <property type="entry name" value="STAS_dom"/>
</dbReference>
<protein>
    <submittedName>
        <fullName evidence="8">Uncharacterized protein C24H6.11c</fullName>
    </submittedName>
</protein>
<accession>A0A1Q9EKG7</accession>
<dbReference type="GO" id="GO:0031207">
    <property type="term" value="C:Sec62/Sec63 complex"/>
    <property type="evidence" value="ECO:0007669"/>
    <property type="project" value="InterPro"/>
</dbReference>
<dbReference type="PROSITE" id="PS50801">
    <property type="entry name" value="STAS"/>
    <property type="match status" value="1"/>
</dbReference>
<dbReference type="PANTHER" id="PTHR43310:SF2">
    <property type="entry name" value="SLC26A_SULP TRANSPORTER DOMAIN-CONTAINING PROTEIN"/>
    <property type="match status" value="1"/>
</dbReference>
<dbReference type="InterPro" id="IPR052706">
    <property type="entry name" value="Membrane-Transporter-like"/>
</dbReference>
<evidence type="ECO:0000313" key="9">
    <source>
        <dbReference type="Proteomes" id="UP000186817"/>
    </source>
</evidence>
<feature type="compositionally biased region" description="Basic residues" evidence="5">
    <location>
        <begin position="1141"/>
        <end position="1155"/>
    </location>
</feature>
<feature type="region of interest" description="Disordered" evidence="5">
    <location>
        <begin position="1083"/>
        <end position="1155"/>
    </location>
</feature>
<evidence type="ECO:0000256" key="6">
    <source>
        <dbReference type="SAM" id="Phobius"/>
    </source>
</evidence>
<keyword evidence="3 6" id="KW-1133">Transmembrane helix</keyword>
<feature type="transmembrane region" description="Helical" evidence="6">
    <location>
        <begin position="287"/>
        <end position="307"/>
    </location>
</feature>
<dbReference type="Proteomes" id="UP000186817">
    <property type="component" value="Unassembled WGS sequence"/>
</dbReference>
<evidence type="ECO:0000256" key="4">
    <source>
        <dbReference type="ARBA" id="ARBA00023136"/>
    </source>
</evidence>
<keyword evidence="4 6" id="KW-0472">Membrane</keyword>
<dbReference type="EMBL" id="LSRX01000129">
    <property type="protein sequence ID" value="OLQ07922.1"/>
    <property type="molecule type" value="Genomic_DNA"/>
</dbReference>
<dbReference type="SUPFAM" id="SSF52091">
    <property type="entry name" value="SpoIIaa-like"/>
    <property type="match status" value="1"/>
</dbReference>
<dbReference type="AlphaFoldDB" id="A0A1Q9EKG7"/>
<proteinExistence type="predicted"/>
<feature type="transmembrane region" description="Helical" evidence="6">
    <location>
        <begin position="903"/>
        <end position="926"/>
    </location>
</feature>
<evidence type="ECO:0000256" key="3">
    <source>
        <dbReference type="ARBA" id="ARBA00022989"/>
    </source>
</evidence>
<gene>
    <name evidence="8" type="ORF">AK812_SmicGene8623</name>
</gene>
<dbReference type="CDD" id="cd07042">
    <property type="entry name" value="STAS_SulP_like_sulfate_transporter"/>
    <property type="match status" value="1"/>
</dbReference>
<feature type="transmembrane region" description="Helical" evidence="6">
    <location>
        <begin position="155"/>
        <end position="173"/>
    </location>
</feature>
<dbReference type="Pfam" id="PF01740">
    <property type="entry name" value="STAS"/>
    <property type="match status" value="1"/>
</dbReference>
<evidence type="ECO:0000256" key="5">
    <source>
        <dbReference type="SAM" id="MobiDB-lite"/>
    </source>
</evidence>
<dbReference type="PANTHER" id="PTHR43310">
    <property type="entry name" value="SULFATE TRANSPORTER YBAR-RELATED"/>
    <property type="match status" value="1"/>
</dbReference>
<feature type="transmembrane region" description="Helical" evidence="6">
    <location>
        <begin position="421"/>
        <end position="451"/>
    </location>
</feature>
<feature type="transmembrane region" description="Helical" evidence="6">
    <location>
        <begin position="366"/>
        <end position="384"/>
    </location>
</feature>
<comment type="subcellular location">
    <subcellularLocation>
        <location evidence="1">Membrane</location>
        <topology evidence="1">Multi-pass membrane protein</topology>
    </subcellularLocation>
</comment>
<feature type="transmembrane region" description="Helical" evidence="6">
    <location>
        <begin position="33"/>
        <end position="53"/>
    </location>
</feature>